<dbReference type="PROSITE" id="PS51755">
    <property type="entry name" value="OMPR_PHOB"/>
    <property type="match status" value="1"/>
</dbReference>
<dbReference type="GeneID" id="97358236"/>
<dbReference type="Proteomes" id="UP001490330">
    <property type="component" value="Unassembled WGS sequence"/>
</dbReference>
<dbReference type="EMBL" id="JBEPCV010000011">
    <property type="protein sequence ID" value="MER6904946.1"/>
    <property type="molecule type" value="Genomic_DNA"/>
</dbReference>
<dbReference type="SMART" id="SM00862">
    <property type="entry name" value="Trans_reg_C"/>
    <property type="match status" value="1"/>
</dbReference>
<dbReference type="SUPFAM" id="SSF48452">
    <property type="entry name" value="TPR-like"/>
    <property type="match status" value="1"/>
</dbReference>
<dbReference type="CDD" id="cd15831">
    <property type="entry name" value="BTAD"/>
    <property type="match status" value="1"/>
</dbReference>
<dbReference type="InterPro" id="IPR005158">
    <property type="entry name" value="BTAD"/>
</dbReference>
<dbReference type="InterPro" id="IPR011990">
    <property type="entry name" value="TPR-like_helical_dom_sf"/>
</dbReference>
<dbReference type="RefSeq" id="WP_350720297.1">
    <property type="nucleotide sequence ID" value="NZ_JBEPCO010000019.1"/>
</dbReference>
<keyword evidence="9" id="KW-1185">Reference proteome</keyword>
<feature type="domain" description="OmpR/PhoB-type" evidence="7">
    <location>
        <begin position="1"/>
        <end position="101"/>
    </location>
</feature>
<name>A0ABV1VEM4_9ACTN</name>
<dbReference type="InterPro" id="IPR001867">
    <property type="entry name" value="OmpR/PhoB-type_DNA-bd"/>
</dbReference>
<evidence type="ECO:0000256" key="2">
    <source>
        <dbReference type="ARBA" id="ARBA00023012"/>
    </source>
</evidence>
<feature type="DNA-binding region" description="OmpR/PhoB-type" evidence="6">
    <location>
        <begin position="1"/>
        <end position="101"/>
    </location>
</feature>
<accession>A0ABV1VEM4</accession>
<dbReference type="SUPFAM" id="SSF46894">
    <property type="entry name" value="C-terminal effector domain of the bipartite response regulators"/>
    <property type="match status" value="1"/>
</dbReference>
<evidence type="ECO:0000256" key="1">
    <source>
        <dbReference type="ARBA" id="ARBA00005820"/>
    </source>
</evidence>
<evidence type="ECO:0000256" key="5">
    <source>
        <dbReference type="ARBA" id="ARBA00023163"/>
    </source>
</evidence>
<protein>
    <submittedName>
        <fullName evidence="8">AfsR/SARP family transcriptional regulator</fullName>
    </submittedName>
</protein>
<evidence type="ECO:0000256" key="6">
    <source>
        <dbReference type="PROSITE-ProRule" id="PRU01091"/>
    </source>
</evidence>
<comment type="caution">
    <text evidence="8">The sequence shown here is derived from an EMBL/GenBank/DDBJ whole genome shotgun (WGS) entry which is preliminary data.</text>
</comment>
<evidence type="ECO:0000259" key="7">
    <source>
        <dbReference type="PROSITE" id="PS51755"/>
    </source>
</evidence>
<comment type="similarity">
    <text evidence="1">Belongs to the AfsR/DnrI/RedD regulatory family.</text>
</comment>
<organism evidence="8 9">
    <name type="scientific">Streptomyces flaveolus</name>
    <dbReference type="NCBI Taxonomy" id="67297"/>
    <lineage>
        <taxon>Bacteria</taxon>
        <taxon>Bacillati</taxon>
        <taxon>Actinomycetota</taxon>
        <taxon>Actinomycetes</taxon>
        <taxon>Kitasatosporales</taxon>
        <taxon>Streptomycetaceae</taxon>
        <taxon>Streptomyces</taxon>
    </lineage>
</organism>
<keyword evidence="4 6" id="KW-0238">DNA-binding</keyword>
<dbReference type="PANTHER" id="PTHR35807:SF1">
    <property type="entry name" value="TRANSCRIPTIONAL REGULATOR REDD"/>
    <property type="match status" value="1"/>
</dbReference>
<dbReference type="Gene3D" id="1.25.40.10">
    <property type="entry name" value="Tetratricopeptide repeat domain"/>
    <property type="match status" value="1"/>
</dbReference>
<evidence type="ECO:0000256" key="4">
    <source>
        <dbReference type="ARBA" id="ARBA00023125"/>
    </source>
</evidence>
<evidence type="ECO:0000313" key="9">
    <source>
        <dbReference type="Proteomes" id="UP001490330"/>
    </source>
</evidence>
<dbReference type="InterPro" id="IPR036388">
    <property type="entry name" value="WH-like_DNA-bd_sf"/>
</dbReference>
<dbReference type="Pfam" id="PF03704">
    <property type="entry name" value="BTAD"/>
    <property type="match status" value="1"/>
</dbReference>
<reference evidence="8 9" key="1">
    <citation type="submission" date="2024-06" db="EMBL/GenBank/DDBJ databases">
        <title>The Natural Products Discovery Center: Release of the First 8490 Sequenced Strains for Exploring Actinobacteria Biosynthetic Diversity.</title>
        <authorList>
            <person name="Kalkreuter E."/>
            <person name="Kautsar S.A."/>
            <person name="Yang D."/>
            <person name="Bader C.D."/>
            <person name="Teijaro C.N."/>
            <person name="Fluegel L."/>
            <person name="Davis C.M."/>
            <person name="Simpson J.R."/>
            <person name="Lauterbach L."/>
            <person name="Steele A.D."/>
            <person name="Gui C."/>
            <person name="Meng S."/>
            <person name="Li G."/>
            <person name="Viehrig K."/>
            <person name="Ye F."/>
            <person name="Su P."/>
            <person name="Kiefer A.F."/>
            <person name="Nichols A."/>
            <person name="Cepeda A.J."/>
            <person name="Yan W."/>
            <person name="Fan B."/>
            <person name="Jiang Y."/>
            <person name="Adhikari A."/>
            <person name="Zheng C.-J."/>
            <person name="Schuster L."/>
            <person name="Cowan T.M."/>
            <person name="Smanski M.J."/>
            <person name="Chevrette M.G."/>
            <person name="De Carvalho L.P.S."/>
            <person name="Shen B."/>
        </authorList>
    </citation>
    <scope>NUCLEOTIDE SEQUENCE [LARGE SCALE GENOMIC DNA]</scope>
    <source>
        <strain evidence="8 9">NPDC000632</strain>
    </source>
</reference>
<dbReference type="Gene3D" id="1.10.10.10">
    <property type="entry name" value="Winged helix-like DNA-binding domain superfamily/Winged helix DNA-binding domain"/>
    <property type="match status" value="1"/>
</dbReference>
<keyword evidence="5" id="KW-0804">Transcription</keyword>
<evidence type="ECO:0000313" key="8">
    <source>
        <dbReference type="EMBL" id="MER6904946.1"/>
    </source>
</evidence>
<keyword evidence="2" id="KW-0902">Two-component regulatory system</keyword>
<dbReference type="SMART" id="SM01043">
    <property type="entry name" value="BTAD"/>
    <property type="match status" value="1"/>
</dbReference>
<keyword evidence="3" id="KW-0805">Transcription regulation</keyword>
<proteinExistence type="inferred from homology"/>
<dbReference type="InterPro" id="IPR016032">
    <property type="entry name" value="Sig_transdc_resp-reg_C-effctor"/>
</dbReference>
<dbReference type="InterPro" id="IPR051677">
    <property type="entry name" value="AfsR-DnrI-RedD_regulator"/>
</dbReference>
<dbReference type="PANTHER" id="PTHR35807">
    <property type="entry name" value="TRANSCRIPTIONAL REGULATOR REDD-RELATED"/>
    <property type="match status" value="1"/>
</dbReference>
<sequence>MDVQVLGPLRVTIAGRSVVPTAIKARKLMAMLVMNPGRVAQVGTIERELWDDAVPASAATGIQNNVLQIRKRLAQACREAGSPEDPKSLLVTEPTGYRLALAVEHSDLAEHRRLVREADEAEDRGDTESASERLNQALALWRDAPLADVPAGPVLTAHLLRMEEDRNVVLYRRLSLDLRLRRYSEVIGELRALTALHPHDEALHERLMTALYLSGRRGEALDVYAALRSALAGELGLEPSPRLQRLQRTVLEAPQAPSQEQLSRHLAAVA</sequence>
<evidence type="ECO:0000256" key="3">
    <source>
        <dbReference type="ARBA" id="ARBA00023015"/>
    </source>
</evidence>
<gene>
    <name evidence="8" type="ORF">ABT322_14400</name>
</gene>